<proteinExistence type="predicted"/>
<dbReference type="STRING" id="641238.SAMN04490244_101262"/>
<keyword evidence="2" id="KW-1185">Reference proteome</keyword>
<sequence length="246" mass="27327">MAKVIAWPPVGLTAWELTRHHPIGRSRSYFGKPSRVSGAGAPRYLATATVTGIGADMASAGYIEMLKDQLGFGSQLVRVPSMAPLWHLHARGRNLVNQLLNWRASGDELLWTAESADMSWSANLEMYGTPTTDDGWPLVQVQGLPAGAVVRPSEFIVMRDGEGEETRRILTVARADAYGWATIRLDEAFSFGGLVSVGERRDVVFQALNRPRAIQPVSGSWSFEWQFREVFEHEYPGGFTHVDPWR</sequence>
<organism evidence="1 2">
    <name type="scientific">Tranquillimonas rosea</name>
    <dbReference type="NCBI Taxonomy" id="641238"/>
    <lineage>
        <taxon>Bacteria</taxon>
        <taxon>Pseudomonadati</taxon>
        <taxon>Pseudomonadota</taxon>
        <taxon>Alphaproteobacteria</taxon>
        <taxon>Rhodobacterales</taxon>
        <taxon>Roseobacteraceae</taxon>
        <taxon>Tranquillimonas</taxon>
    </lineage>
</organism>
<name>A0A1H9PMY1_9RHOB</name>
<gene>
    <name evidence="1" type="ORF">SAMN04490244_101262</name>
</gene>
<dbReference type="Proteomes" id="UP000198885">
    <property type="component" value="Unassembled WGS sequence"/>
</dbReference>
<evidence type="ECO:0000313" key="2">
    <source>
        <dbReference type="Proteomes" id="UP000198885"/>
    </source>
</evidence>
<accession>A0A1H9PMY1</accession>
<protein>
    <submittedName>
        <fullName evidence="1">Uncharacterized protein</fullName>
    </submittedName>
</protein>
<evidence type="ECO:0000313" key="1">
    <source>
        <dbReference type="EMBL" id="SER49621.1"/>
    </source>
</evidence>
<reference evidence="1 2" key="1">
    <citation type="submission" date="2016-10" db="EMBL/GenBank/DDBJ databases">
        <authorList>
            <person name="de Groot N.N."/>
        </authorList>
    </citation>
    <scope>NUCLEOTIDE SEQUENCE [LARGE SCALE GENOMIC DNA]</scope>
    <source>
        <strain evidence="1 2">DSM 23042</strain>
    </source>
</reference>
<dbReference type="AlphaFoldDB" id="A0A1H9PMY1"/>
<dbReference type="EMBL" id="FOGU01000001">
    <property type="protein sequence ID" value="SER49621.1"/>
    <property type="molecule type" value="Genomic_DNA"/>
</dbReference>
<dbReference type="RefSeq" id="WP_092687194.1">
    <property type="nucleotide sequence ID" value="NZ_FOGU01000001.1"/>
</dbReference>
<dbReference type="OrthoDB" id="7766502at2"/>